<dbReference type="Gene3D" id="2.40.50.140">
    <property type="entry name" value="Nucleic acid-binding proteins"/>
    <property type="match status" value="1"/>
</dbReference>
<dbReference type="PANTHER" id="PTHR11673">
    <property type="entry name" value="TRANSLATION INITIATION FACTOR 5A FAMILY MEMBER"/>
    <property type="match status" value="1"/>
</dbReference>
<protein>
    <submittedName>
        <fullName evidence="3">Eukaryotic translation initiation factor 5A-2</fullName>
    </submittedName>
</protein>
<dbReference type="SUPFAM" id="SSF50249">
    <property type="entry name" value="Nucleic acid-binding proteins"/>
    <property type="match status" value="1"/>
</dbReference>
<keyword evidence="3" id="KW-0648">Protein biosynthesis</keyword>
<organism evidence="3 4">
    <name type="scientific">Cardamine amara subsp. amara</name>
    <dbReference type="NCBI Taxonomy" id="228776"/>
    <lineage>
        <taxon>Eukaryota</taxon>
        <taxon>Viridiplantae</taxon>
        <taxon>Streptophyta</taxon>
        <taxon>Embryophyta</taxon>
        <taxon>Tracheophyta</taxon>
        <taxon>Spermatophyta</taxon>
        <taxon>Magnoliopsida</taxon>
        <taxon>eudicotyledons</taxon>
        <taxon>Gunneridae</taxon>
        <taxon>Pentapetalae</taxon>
        <taxon>rosids</taxon>
        <taxon>malvids</taxon>
        <taxon>Brassicales</taxon>
        <taxon>Brassicaceae</taxon>
        <taxon>Cardamineae</taxon>
        <taxon>Cardamine</taxon>
    </lineage>
</organism>
<proteinExistence type="predicted"/>
<keyword evidence="3" id="KW-0396">Initiation factor</keyword>
<dbReference type="InterPro" id="IPR012340">
    <property type="entry name" value="NA-bd_OB-fold"/>
</dbReference>
<dbReference type="SUPFAM" id="SSF50104">
    <property type="entry name" value="Translation proteins SH3-like domain"/>
    <property type="match status" value="1"/>
</dbReference>
<dbReference type="SMART" id="SM01376">
    <property type="entry name" value="eIF-5a"/>
    <property type="match status" value="1"/>
</dbReference>
<accession>A0ABD1BG16</accession>
<evidence type="ECO:0000313" key="2">
    <source>
        <dbReference type="EMBL" id="KAL1209117.1"/>
    </source>
</evidence>
<keyword evidence="4" id="KW-1185">Reference proteome</keyword>
<evidence type="ECO:0000259" key="1">
    <source>
        <dbReference type="SMART" id="SM01376"/>
    </source>
</evidence>
<dbReference type="InterPro" id="IPR020189">
    <property type="entry name" value="IF5A_C"/>
</dbReference>
<dbReference type="Proteomes" id="UP001558713">
    <property type="component" value="Unassembled WGS sequence"/>
</dbReference>
<dbReference type="InterPro" id="IPR008991">
    <property type="entry name" value="Translation_prot_SH3-like_sf"/>
</dbReference>
<dbReference type="EMBL" id="JBANAX010000427">
    <property type="protein sequence ID" value="KAL1209117.1"/>
    <property type="molecule type" value="Genomic_DNA"/>
</dbReference>
<evidence type="ECO:0000313" key="3">
    <source>
        <dbReference type="EMBL" id="KAL1213915.1"/>
    </source>
</evidence>
<dbReference type="GO" id="GO:0003743">
    <property type="term" value="F:translation initiation factor activity"/>
    <property type="evidence" value="ECO:0007669"/>
    <property type="project" value="UniProtKB-KW"/>
</dbReference>
<reference evidence="3 4" key="1">
    <citation type="submission" date="2024-04" db="EMBL/GenBank/DDBJ databases">
        <title>Genome assembly C_amara_ONT_v2.</title>
        <authorList>
            <person name="Yant L."/>
            <person name="Moore C."/>
            <person name="Slenker M."/>
        </authorList>
    </citation>
    <scope>NUCLEOTIDE SEQUENCE [LARGE SCALE GENOMIC DNA]</scope>
    <source>
        <tissue evidence="3">Leaf</tissue>
    </source>
</reference>
<evidence type="ECO:0000313" key="4">
    <source>
        <dbReference type="Proteomes" id="UP001558713"/>
    </source>
</evidence>
<sequence length="251" mass="27874">MRKRKSSAAGASRAGKVGVRDRIVRLAKDIRFNDYVDLYGKPCRVLDASTEGGLCYFRAINILDGFLVWKIVPSSSEIVIAHVKRELYQLIGISSKHNTATLLHHSGDYVRDDIKLPQNEFLRNMMVLGIDNGFIVYVTVASALGKEAVYSVEVDSTGSTMGYKRNEDAVNQNKTNDSDVVVVNQSKTKDSDVVVVNQSKTKDSDVVVVNQSKIKDSDVVVVNQIKTKNSDVAKTAWRSYRDVVLGHNDIY</sequence>
<gene>
    <name evidence="2" type="ORF">V5N11_028671</name>
    <name evidence="3" type="ORF">V5N11_030012</name>
</gene>
<name>A0ABD1BG16_CARAN</name>
<dbReference type="Pfam" id="PF01287">
    <property type="entry name" value="eIF-5a"/>
    <property type="match status" value="1"/>
</dbReference>
<dbReference type="EMBL" id="JBANAX010000327">
    <property type="protein sequence ID" value="KAL1213915.1"/>
    <property type="molecule type" value="Genomic_DNA"/>
</dbReference>
<comment type="caution">
    <text evidence="3">The sequence shown here is derived from an EMBL/GenBank/DDBJ whole genome shotgun (WGS) entry which is preliminary data.</text>
</comment>
<dbReference type="AlphaFoldDB" id="A0ABD1BG16"/>
<dbReference type="InterPro" id="IPR001884">
    <property type="entry name" value="IF5A-like"/>
</dbReference>
<feature type="domain" description="Translation initiation factor 5A C-terminal" evidence="1">
    <location>
        <begin position="82"/>
        <end position="153"/>
    </location>
</feature>